<gene>
    <name evidence="2" type="ORF">ACFQO1_00295</name>
</gene>
<feature type="chain" id="PRO_5047540819" description="Beta-lactamase-inhibitor-like PepSY-like domain-containing protein" evidence="1">
    <location>
        <begin position="27"/>
        <end position="171"/>
    </location>
</feature>
<organism evidence="2 3">
    <name type="scientific">Jejudonia soesokkakensis</name>
    <dbReference type="NCBI Taxonomy" id="1323432"/>
    <lineage>
        <taxon>Bacteria</taxon>
        <taxon>Pseudomonadati</taxon>
        <taxon>Bacteroidota</taxon>
        <taxon>Flavobacteriia</taxon>
        <taxon>Flavobacteriales</taxon>
        <taxon>Flavobacteriaceae</taxon>
        <taxon>Jejudonia</taxon>
    </lineage>
</organism>
<proteinExistence type="predicted"/>
<evidence type="ECO:0000313" key="3">
    <source>
        <dbReference type="Proteomes" id="UP001596415"/>
    </source>
</evidence>
<dbReference type="Proteomes" id="UP001596415">
    <property type="component" value="Unassembled WGS sequence"/>
</dbReference>
<keyword evidence="1" id="KW-0732">Signal</keyword>
<accession>A0ABW2MQI7</accession>
<name>A0ABW2MQI7_9FLAO</name>
<reference evidence="3" key="1">
    <citation type="journal article" date="2019" name="Int. J. Syst. Evol. Microbiol.">
        <title>The Global Catalogue of Microorganisms (GCM) 10K type strain sequencing project: providing services to taxonomists for standard genome sequencing and annotation.</title>
        <authorList>
            <consortium name="The Broad Institute Genomics Platform"/>
            <consortium name="The Broad Institute Genome Sequencing Center for Infectious Disease"/>
            <person name="Wu L."/>
            <person name="Ma J."/>
        </authorList>
    </citation>
    <scope>NUCLEOTIDE SEQUENCE [LARGE SCALE GENOMIC DNA]</scope>
    <source>
        <strain evidence="3">CGMCC 1.16306</strain>
    </source>
</reference>
<dbReference type="RefSeq" id="WP_380215539.1">
    <property type="nucleotide sequence ID" value="NZ_JBHTBN010000001.1"/>
</dbReference>
<sequence length="171" mass="19018">MNSLKQTILVAILSCLFFSFSNCGGAQEVSGLPLEENPPFTIAEAAFQKWVAGTREGGSGIELYINISNVSEGVVFNDIYFRNKKTTLFTSPTIRSQYRASFTSAPSDRVMDLNPEKEAKNTPPVKFPFQLKDTEAVVSYTYKGNSEYFKITQLDEKEMIAYPGGNPNDEN</sequence>
<keyword evidence="3" id="KW-1185">Reference proteome</keyword>
<evidence type="ECO:0000313" key="2">
    <source>
        <dbReference type="EMBL" id="MFC7356110.1"/>
    </source>
</evidence>
<comment type="caution">
    <text evidence="2">The sequence shown here is derived from an EMBL/GenBank/DDBJ whole genome shotgun (WGS) entry which is preliminary data.</text>
</comment>
<evidence type="ECO:0000256" key="1">
    <source>
        <dbReference type="SAM" id="SignalP"/>
    </source>
</evidence>
<dbReference type="EMBL" id="JBHTBN010000001">
    <property type="protein sequence ID" value="MFC7356110.1"/>
    <property type="molecule type" value="Genomic_DNA"/>
</dbReference>
<protein>
    <recommendedName>
        <fullName evidence="4">Beta-lactamase-inhibitor-like PepSY-like domain-containing protein</fullName>
    </recommendedName>
</protein>
<feature type="signal peptide" evidence="1">
    <location>
        <begin position="1"/>
        <end position="26"/>
    </location>
</feature>
<evidence type="ECO:0008006" key="4">
    <source>
        <dbReference type="Google" id="ProtNLM"/>
    </source>
</evidence>